<evidence type="ECO:0000259" key="11">
    <source>
        <dbReference type="Pfam" id="PF01050"/>
    </source>
</evidence>
<evidence type="ECO:0000259" key="12">
    <source>
        <dbReference type="Pfam" id="PF22640"/>
    </source>
</evidence>
<dbReference type="GO" id="GO:0004475">
    <property type="term" value="F:mannose-1-phosphate guanylyltransferase (GTP) activity"/>
    <property type="evidence" value="ECO:0007669"/>
    <property type="project" value="UniProtKB-EC"/>
</dbReference>
<dbReference type="InterPro" id="IPR051161">
    <property type="entry name" value="Mannose-6P_isomerase_type2"/>
</dbReference>
<dbReference type="PANTHER" id="PTHR46390">
    <property type="entry name" value="MANNOSE-1-PHOSPHATE GUANYLYLTRANSFERASE"/>
    <property type="match status" value="1"/>
</dbReference>
<evidence type="ECO:0000259" key="10">
    <source>
        <dbReference type="Pfam" id="PF00483"/>
    </source>
</evidence>
<dbReference type="FunFam" id="2.60.120.10:FF:000032">
    <property type="entry name" value="Mannose-1-phosphate guanylyltransferase/mannose-6-phosphate isomerase"/>
    <property type="match status" value="1"/>
</dbReference>
<evidence type="ECO:0000313" key="13">
    <source>
        <dbReference type="EMBL" id="SBA18780.1"/>
    </source>
</evidence>
<comment type="catalytic activity">
    <reaction evidence="8">
        <text>alpha-D-mannose 1-phosphate + GTP + H(+) = GDP-alpha-D-mannose + diphosphate</text>
        <dbReference type="Rhea" id="RHEA:15229"/>
        <dbReference type="ChEBI" id="CHEBI:15378"/>
        <dbReference type="ChEBI" id="CHEBI:33019"/>
        <dbReference type="ChEBI" id="CHEBI:37565"/>
        <dbReference type="ChEBI" id="CHEBI:57527"/>
        <dbReference type="ChEBI" id="CHEBI:58409"/>
        <dbReference type="EC" id="2.7.7.13"/>
    </reaction>
</comment>
<dbReference type="SUPFAM" id="SSF53448">
    <property type="entry name" value="Nucleotide-diphospho-sugar transferases"/>
    <property type="match status" value="1"/>
</dbReference>
<dbReference type="FunFam" id="3.90.550.10:FF:000046">
    <property type="entry name" value="Mannose-1-phosphate guanylyltransferase (GDP)"/>
    <property type="match status" value="1"/>
</dbReference>
<evidence type="ECO:0000256" key="4">
    <source>
        <dbReference type="ARBA" id="ARBA00022679"/>
    </source>
</evidence>
<dbReference type="GO" id="GO:0009298">
    <property type="term" value="P:GDP-mannose biosynthetic process"/>
    <property type="evidence" value="ECO:0007669"/>
    <property type="project" value="TreeGrafter"/>
</dbReference>
<evidence type="ECO:0000256" key="5">
    <source>
        <dbReference type="ARBA" id="ARBA00022695"/>
    </source>
</evidence>
<dbReference type="InterPro" id="IPR011051">
    <property type="entry name" value="RmlC_Cupin_sf"/>
</dbReference>
<dbReference type="InterPro" id="IPR054566">
    <property type="entry name" value="ManC/GMP-like_b-helix"/>
</dbReference>
<reference evidence="13 14" key="1">
    <citation type="submission" date="2016-04" db="EMBL/GenBank/DDBJ databases">
        <authorList>
            <person name="Regsiter A."/>
            <person name="William W."/>
        </authorList>
    </citation>
    <scope>NUCLEOTIDE SEQUENCE [LARGE SCALE GENOMIC DNA]</scope>
    <source>
        <strain evidence="13 14">92</strain>
    </source>
</reference>
<dbReference type="Pfam" id="PF22640">
    <property type="entry name" value="ManC_GMP_beta-helix"/>
    <property type="match status" value="1"/>
</dbReference>
<dbReference type="Gene3D" id="3.90.550.10">
    <property type="entry name" value="Spore Coat Polysaccharide Biosynthesis Protein SpsA, Chain A"/>
    <property type="match status" value="1"/>
</dbReference>
<evidence type="ECO:0000256" key="2">
    <source>
        <dbReference type="ARBA" id="ARBA00006115"/>
    </source>
</evidence>
<dbReference type="CDD" id="cd02509">
    <property type="entry name" value="GDP-M1P_Guanylyltransferase"/>
    <property type="match status" value="1"/>
</dbReference>
<dbReference type="InterPro" id="IPR014710">
    <property type="entry name" value="RmlC-like_jellyroll"/>
</dbReference>
<keyword evidence="7" id="KW-0342">GTP-binding</keyword>
<dbReference type="GO" id="GO:0005525">
    <property type="term" value="F:GTP binding"/>
    <property type="evidence" value="ECO:0007669"/>
    <property type="project" value="UniProtKB-KW"/>
</dbReference>
<keyword evidence="5 13" id="KW-0548">Nucleotidyltransferase</keyword>
<dbReference type="NCBIfam" id="NF012004">
    <property type="entry name" value="PRK15460.1"/>
    <property type="match status" value="1"/>
</dbReference>
<gene>
    <name evidence="13" type="primary">cpsB</name>
    <name evidence="13" type="ORF">CITRO92_4133</name>
</gene>
<keyword evidence="4 13" id="KW-0808">Transferase</keyword>
<proteinExistence type="inferred from homology"/>
<evidence type="ECO:0000256" key="1">
    <source>
        <dbReference type="ARBA" id="ARBA00004823"/>
    </source>
</evidence>
<dbReference type="Pfam" id="PF00483">
    <property type="entry name" value="NTP_transferase"/>
    <property type="match status" value="1"/>
</dbReference>
<comment type="similarity">
    <text evidence="2 9">Belongs to the mannose-6-phosphate isomerase type 2 family.</text>
</comment>
<evidence type="ECO:0000256" key="9">
    <source>
        <dbReference type="RuleBase" id="RU004190"/>
    </source>
</evidence>
<feature type="domain" description="Mannose-6-phosphate isomerase type II C-terminal" evidence="11">
    <location>
        <begin position="357"/>
        <end position="470"/>
    </location>
</feature>
<dbReference type="InterPro" id="IPR006375">
    <property type="entry name" value="Man1P_GuaTrfase/Man6P_Isoase"/>
</dbReference>
<name>A0AAX2BNM6_CITAM</name>
<dbReference type="Gene3D" id="2.60.120.10">
    <property type="entry name" value="Jelly Rolls"/>
    <property type="match status" value="1"/>
</dbReference>
<dbReference type="GO" id="GO:0000271">
    <property type="term" value="P:polysaccharide biosynthetic process"/>
    <property type="evidence" value="ECO:0007669"/>
    <property type="project" value="InterPro"/>
</dbReference>
<evidence type="ECO:0000256" key="6">
    <source>
        <dbReference type="ARBA" id="ARBA00022741"/>
    </source>
</evidence>
<dbReference type="AlphaFoldDB" id="A0AAX2BNM6"/>
<dbReference type="RefSeq" id="WP_109740362.1">
    <property type="nucleotide sequence ID" value="NZ_JAWHXP010000035.1"/>
</dbReference>
<organism evidence="13 14">
    <name type="scientific">Citrobacter amalonaticus</name>
    <dbReference type="NCBI Taxonomy" id="35703"/>
    <lineage>
        <taxon>Bacteria</taxon>
        <taxon>Pseudomonadati</taxon>
        <taxon>Pseudomonadota</taxon>
        <taxon>Gammaproteobacteria</taxon>
        <taxon>Enterobacterales</taxon>
        <taxon>Enterobacteriaceae</taxon>
        <taxon>Citrobacter</taxon>
    </lineage>
</organism>
<dbReference type="InterPro" id="IPR005835">
    <property type="entry name" value="NTP_transferase_dom"/>
</dbReference>
<dbReference type="EC" id="2.7.7.13" evidence="3"/>
<dbReference type="Proteomes" id="UP000245995">
    <property type="component" value="Chromosome CITRO92"/>
</dbReference>
<dbReference type="InterPro" id="IPR001538">
    <property type="entry name" value="Man6P_isomerase-2_C"/>
</dbReference>
<comment type="pathway">
    <text evidence="1">Nucleotide-sugar biosynthesis; GDP-alpha-D-mannose biosynthesis; GDP-alpha-D-mannose from alpha-D-mannose 1-phosphate (GTP route): step 1/1.</text>
</comment>
<evidence type="ECO:0000313" key="14">
    <source>
        <dbReference type="Proteomes" id="UP000245995"/>
    </source>
</evidence>
<feature type="domain" description="Nucleotidyl transferase" evidence="10">
    <location>
        <begin position="5"/>
        <end position="292"/>
    </location>
</feature>
<dbReference type="SUPFAM" id="SSF51182">
    <property type="entry name" value="RmlC-like cupins"/>
    <property type="match status" value="1"/>
</dbReference>
<accession>A0AAX2BNM6</accession>
<sequence>MSLLPVIMAGGTGSRLWPLSRVLYPKQFLNLDGNGTMLQATVNRLQGLDCDDPMVICNEEHRFIVAEQLRQLNKLNNSIILEPVGRNTAPAITLAALSVSHIQSVESKLILVLAADHIIQNEDAFCETILSAIPYAQNGKLVTFGIVPQKPETGYGYIRRGDECNADGRHEAFKVAEFVEKPNYETAIKYLSSGEYYWNSGMFLFRADKYLDELKKFRPDILTACVNAINDSDMDLDFVRVNSEAFFSCPDESIDYAVMEKTTDAVVVPMNAGWSDVGSWSSLWEISDKTTEGNVMVGDVLTCDTQDSYLYSESGLLATVGVKDAVIVQTKDAVLVADRNAVQDVKKIVESLKSSHRVEHHTHREVYRPWGKYDSIDTGDRYQVKRITVKPGEGISLQMHHHRAEHWIIVSGTAQVTIDNEVKFLSENQSIYIPVGVRHCLENPGKIALELIEVRSGSYLGEDDIIRFADRYGRI</sequence>
<dbReference type="EMBL" id="LT556085">
    <property type="protein sequence ID" value="SBA18780.1"/>
    <property type="molecule type" value="Genomic_DNA"/>
</dbReference>
<dbReference type="NCBIfam" id="TIGR01479">
    <property type="entry name" value="GMP_PMI"/>
    <property type="match status" value="1"/>
</dbReference>
<keyword evidence="6" id="KW-0547">Nucleotide-binding</keyword>
<dbReference type="PANTHER" id="PTHR46390:SF1">
    <property type="entry name" value="MANNOSE-1-PHOSPHATE GUANYLYLTRANSFERASE"/>
    <property type="match status" value="1"/>
</dbReference>
<dbReference type="InterPro" id="IPR049577">
    <property type="entry name" value="GMPP_N"/>
</dbReference>
<feature type="domain" description="MannoseP isomerase/GMP-like beta-helix" evidence="12">
    <location>
        <begin position="298"/>
        <end position="352"/>
    </location>
</feature>
<evidence type="ECO:0000256" key="3">
    <source>
        <dbReference type="ARBA" id="ARBA00012387"/>
    </source>
</evidence>
<evidence type="ECO:0000256" key="8">
    <source>
        <dbReference type="ARBA" id="ARBA00047343"/>
    </source>
</evidence>
<dbReference type="InterPro" id="IPR029044">
    <property type="entry name" value="Nucleotide-diphossugar_trans"/>
</dbReference>
<dbReference type="Pfam" id="PF01050">
    <property type="entry name" value="MannoseP_isomer"/>
    <property type="match status" value="1"/>
</dbReference>
<dbReference type="CDD" id="cd02213">
    <property type="entry name" value="cupin_PMI_typeII_C"/>
    <property type="match status" value="1"/>
</dbReference>
<protein>
    <recommendedName>
        <fullName evidence="3">mannose-1-phosphate guanylyltransferase</fullName>
        <ecNumber evidence="3">2.7.7.13</ecNumber>
    </recommendedName>
</protein>
<evidence type="ECO:0000256" key="7">
    <source>
        <dbReference type="ARBA" id="ARBA00023134"/>
    </source>
</evidence>